<feature type="domain" description="eCIS core" evidence="2">
    <location>
        <begin position="196"/>
        <end position="271"/>
    </location>
</feature>
<evidence type="ECO:0000313" key="5">
    <source>
        <dbReference type="Proteomes" id="UP000515237"/>
    </source>
</evidence>
<feature type="compositionally biased region" description="Basic and acidic residues" evidence="1">
    <location>
        <begin position="89"/>
        <end position="106"/>
    </location>
</feature>
<dbReference type="Pfam" id="PF13699">
    <property type="entry name" value="eCIS_core"/>
    <property type="match status" value="1"/>
</dbReference>
<dbReference type="InterPro" id="IPR041436">
    <property type="entry name" value="RNAse_A_bac"/>
</dbReference>
<proteinExistence type="predicted"/>
<dbReference type="InterPro" id="IPR016024">
    <property type="entry name" value="ARM-type_fold"/>
</dbReference>
<sequence length="1462" mass="161976">MFSSAEKTVKPAAALQQKAAGTSFFRKAGEEGFFQKEPAQQENTRFFHPSVQAKLTVSRPDDPQEKEADAVADQVMRLPEPVASTLNNPEKKEEKPSRKEAREVQAKSETLPIPAKEEPEQKLAAKLASPVQVLARQVANQQETLGTKSDTVPILRRKSQSLFASNILPRNGRGSPPIATNFEQTLAASKGGGSALPDATRQFMESRFNADFSSVRIHTGPTAENLSSIIQAQAFANGPDIYFNQGKFSPDSTSGRTLLAHELTHTIQQGASKANVSAQKINSNPATTKLSRSVLGQTAGESSYQTRSTPEPSTGNQHFKINRLPKINWINADSPNSKASVRQTPLSSWQINPRGKLQVAPSKSVLELQHFPEAQAKTAPPVKADFLKNSISSLPKKAASEPLSPVEVDRSVATGGKPILPSTAVQSGNTIVARTSVPLSSGPASNISLRAPPVSLVSSSTKAKSVQRALYDGALARVSEFLTDLPGLADLADPKGWLLGKVRQFASYIPGYRALGVILGHDPITGQEIPRNGRNFLEAGLDIIPGGNLLKQKLEELGILERAAAWIDTQIDTVKGIVGGVRAEFTNAWNAIDAGSILDGPMAIVRNLGTILERALNNIIDFARRAAAELLAIIKKFLLTHVVGFIKEHTNAYELLKVILGHDPVTEEPVARNGTNILNALLEMGGDAGREQRKQMQETGTFPKAVAWIDRGIAVFGNLYATIRSNFGQIWNVVSIESLLHPVATFNRIYATFAAPVKQVLDFGREALTAILGFIKEALMVRLSAWAKTVKGYSLVTVIIGKDPFTNQVVPRTVENLIQGFMSLMDGGEEQFHQMKQTGAIARAEQRVQAAVNRLNMTPQYVLQLFIQIWNSFSFADLANPIAAFQRIMARFGEPIGRLIAFVVEIIRIVIDILLQVMQFPTDLIQNIVAKAMQAIEMIKRDPIGFLKNLLRAIKEGFLQFFGNILTHLWNGLKTWFLSEVQAAGIPIPTDFTAMGIIKWLLAVLDITREKIWKKLEEKIGKEKVNKIRRFIDKAEQVANAAGEAYEFVQDVRKRGFMVVIVEKIKEKLTNVWDLVLDSVKSFVMDQIINKAMQKVLSMLDPTGIMAVINSAIALYRAIQSFIRYLRQMLEIVNSFVEGTLEIAKGATKKAANFLENALGRGVPIVIGFLANQIGLNLRGRLRDALTTVRQKVDTGLTWLIDKLVTIVEKVIYMVMGGDAKLKSDERTNEQKLKDLEGAVKESNSLLGERILDKRIRDNRLQSIKNKFRLKDLKYVVDEQKDKGETVHVYAEINPVINGQRMEIDYDLVERELEWPPLVLSWHEGRGGHTIEKHTDPIIPGITPATHSKEQMNEIYATSRIWNENTEDARSAWNDQQTAITTISNVITSNRTNIIKWLVYNDPDNEKNRFNYRGNRANVLGTGLIKIDNIIHKDDVWHARIILKRLIINGKKSFFILTAYPE</sequence>
<name>A0A7G7GC19_9BACT</name>
<accession>A0A7G7GC19</accession>
<organism evidence="4 5">
    <name type="scientific">Adhaeribacter swui</name>
    <dbReference type="NCBI Taxonomy" id="2086471"/>
    <lineage>
        <taxon>Bacteria</taxon>
        <taxon>Pseudomonadati</taxon>
        <taxon>Bacteroidota</taxon>
        <taxon>Cytophagia</taxon>
        <taxon>Cytophagales</taxon>
        <taxon>Hymenobacteraceae</taxon>
        <taxon>Adhaeribacter</taxon>
    </lineage>
</organism>
<dbReference type="SUPFAM" id="SSF48371">
    <property type="entry name" value="ARM repeat"/>
    <property type="match status" value="1"/>
</dbReference>
<feature type="region of interest" description="Disordered" evidence="1">
    <location>
        <begin position="55"/>
        <end position="119"/>
    </location>
</feature>
<feature type="compositionally biased region" description="Basic and acidic residues" evidence="1">
    <location>
        <begin position="59"/>
        <end position="69"/>
    </location>
</feature>
<evidence type="ECO:0000259" key="3">
    <source>
        <dbReference type="Pfam" id="PF18431"/>
    </source>
</evidence>
<evidence type="ECO:0000313" key="4">
    <source>
        <dbReference type="EMBL" id="QNF34703.1"/>
    </source>
</evidence>
<dbReference type="Proteomes" id="UP000515237">
    <property type="component" value="Chromosome"/>
</dbReference>
<feature type="domain" description="Bacterial CdiA-CT RNAse A" evidence="3">
    <location>
        <begin position="1358"/>
        <end position="1461"/>
    </location>
</feature>
<dbReference type="Pfam" id="PF18431">
    <property type="entry name" value="RNAse_A_bac"/>
    <property type="match status" value="1"/>
</dbReference>
<evidence type="ECO:0000256" key="1">
    <source>
        <dbReference type="SAM" id="MobiDB-lite"/>
    </source>
</evidence>
<evidence type="ECO:0000259" key="2">
    <source>
        <dbReference type="Pfam" id="PF13699"/>
    </source>
</evidence>
<protein>
    <submittedName>
        <fullName evidence="4">DUF4157 domain-containing protein</fullName>
    </submittedName>
</protein>
<dbReference type="EMBL" id="CP055156">
    <property type="protein sequence ID" value="QNF34703.1"/>
    <property type="molecule type" value="Genomic_DNA"/>
</dbReference>
<gene>
    <name evidence="4" type="ORF">HUW51_18945</name>
</gene>
<reference evidence="4 5" key="1">
    <citation type="journal article" date="2018" name="Int. J. Syst. Evol. Microbiol.">
        <title>Adhaeribacter swui sp. nov., isolated from wet mud.</title>
        <authorList>
            <person name="Kim D.U."/>
            <person name="Kim K.W."/>
            <person name="Kang M.S."/>
            <person name="Kim J.Y."/>
            <person name="Jang J.H."/>
            <person name="Kim M.K."/>
        </authorList>
    </citation>
    <scope>NUCLEOTIDE SEQUENCE [LARGE SCALE GENOMIC DNA]</scope>
    <source>
        <strain evidence="4 5">KCTC 52873</strain>
    </source>
</reference>
<dbReference type="InterPro" id="IPR025295">
    <property type="entry name" value="eCIS_core_dom"/>
</dbReference>
<feature type="region of interest" description="Disordered" evidence="1">
    <location>
        <begin position="283"/>
        <end position="318"/>
    </location>
</feature>
<keyword evidence="5" id="KW-1185">Reference proteome</keyword>
<dbReference type="RefSeq" id="WP_185271198.1">
    <property type="nucleotide sequence ID" value="NZ_CP055156.1"/>
</dbReference>
<dbReference type="KEGG" id="aswu:HUW51_18945"/>